<feature type="transmembrane region" description="Helical" evidence="1">
    <location>
        <begin position="12"/>
        <end position="35"/>
    </location>
</feature>
<evidence type="ECO:0000256" key="1">
    <source>
        <dbReference type="SAM" id="Phobius"/>
    </source>
</evidence>
<organism evidence="2 3">
    <name type="scientific">Klebsiella pasteurii</name>
    <dbReference type="NCBI Taxonomy" id="2587529"/>
    <lineage>
        <taxon>Bacteria</taxon>
        <taxon>Pseudomonadati</taxon>
        <taxon>Pseudomonadota</taxon>
        <taxon>Gammaproteobacteria</taxon>
        <taxon>Enterobacterales</taxon>
        <taxon>Enterobacteriaceae</taxon>
        <taxon>Klebsiella/Raoultella group</taxon>
        <taxon>Klebsiella</taxon>
    </lineage>
</organism>
<keyword evidence="1" id="KW-1133">Transmembrane helix</keyword>
<reference evidence="2 3" key="1">
    <citation type="submission" date="2023-01" db="EMBL/GenBank/DDBJ databases">
        <authorList>
            <person name="Dale J."/>
        </authorList>
    </citation>
    <scope>NUCLEOTIDE SEQUENCE [LARGE SCALE GENOMIC DNA]</scope>
    <source>
        <strain evidence="2 3">2022EL-01098</strain>
    </source>
</reference>
<protein>
    <submittedName>
        <fullName evidence="2">Uncharacterized protein</fullName>
    </submittedName>
</protein>
<evidence type="ECO:0000313" key="3">
    <source>
        <dbReference type="Proteomes" id="UP001221816"/>
    </source>
</evidence>
<keyword evidence="1" id="KW-0812">Transmembrane</keyword>
<keyword evidence="3" id="KW-1185">Reference proteome</keyword>
<comment type="caution">
    <text evidence="2">The sequence shown here is derived from an EMBL/GenBank/DDBJ whole genome shotgun (WGS) entry which is preliminary data.</text>
</comment>
<accession>A0ABT5CTU1</accession>
<name>A0ABT5CTU1_9ENTR</name>
<proteinExistence type="predicted"/>
<keyword evidence="1" id="KW-0472">Membrane</keyword>
<dbReference type="EMBL" id="JAQNDI010000013">
    <property type="protein sequence ID" value="MDC0694987.1"/>
    <property type="molecule type" value="Genomic_DNA"/>
</dbReference>
<feature type="transmembrane region" description="Helical" evidence="1">
    <location>
        <begin position="55"/>
        <end position="75"/>
    </location>
</feature>
<dbReference type="Proteomes" id="UP001221816">
    <property type="component" value="Unassembled WGS sequence"/>
</dbReference>
<evidence type="ECO:0000313" key="2">
    <source>
        <dbReference type="EMBL" id="MDC0694987.1"/>
    </source>
</evidence>
<sequence length="84" mass="9150">MSKSVDQKSRIYPSVGFFIVTLIPCIMGLALYFMAPYILSAEDLAFVENLPLLSLSLFLLFAAVSGVLSGALQHAKLLKTAKKK</sequence>
<dbReference type="RefSeq" id="WP_080888041.1">
    <property type="nucleotide sequence ID" value="NZ_JAQNDI010000013.1"/>
</dbReference>
<gene>
    <name evidence="2" type="ORF">PIK62_20590</name>
</gene>